<reference evidence="3" key="1">
    <citation type="submission" date="2024-05" db="EMBL/GenBank/DDBJ databases">
        <title>30 novel species of actinomycetes from the DSMZ collection.</title>
        <authorList>
            <person name="Nouioui I."/>
        </authorList>
    </citation>
    <scope>NUCLEOTIDE SEQUENCE</scope>
    <source>
        <strain evidence="3">DSM 41529</strain>
    </source>
</reference>
<keyword evidence="3" id="KW-0413">Isomerase</keyword>
<proteinExistence type="predicted"/>
<dbReference type="InterPro" id="IPR034660">
    <property type="entry name" value="DinB/YfiT-like"/>
</dbReference>
<keyword evidence="4" id="KW-1185">Reference proteome</keyword>
<dbReference type="NCBIfam" id="TIGR03083">
    <property type="entry name" value="maleylpyruvate isomerase family mycothiol-dependent enzyme"/>
    <property type="match status" value="1"/>
</dbReference>
<dbReference type="PANTHER" id="PTHR40758">
    <property type="entry name" value="CONSERVED PROTEIN"/>
    <property type="match status" value="1"/>
</dbReference>
<evidence type="ECO:0000313" key="3">
    <source>
        <dbReference type="EMBL" id="MDT0542792.1"/>
    </source>
</evidence>
<dbReference type="InterPro" id="IPR017517">
    <property type="entry name" value="Maleyloyr_isom"/>
</dbReference>
<protein>
    <submittedName>
        <fullName evidence="3">Maleylpyruvate isomerase family mycothiol-dependent enzyme</fullName>
    </submittedName>
</protein>
<organism evidence="3 4">
    <name type="scientific">Streptomyces lonegramiae</name>
    <dbReference type="NCBI Taxonomy" id="3075524"/>
    <lineage>
        <taxon>Bacteria</taxon>
        <taxon>Bacillati</taxon>
        <taxon>Actinomycetota</taxon>
        <taxon>Actinomycetes</taxon>
        <taxon>Kitasatosporales</taxon>
        <taxon>Streptomycetaceae</taxon>
        <taxon>Streptomyces</taxon>
    </lineage>
</organism>
<gene>
    <name evidence="3" type="ORF">RND15_08680</name>
</gene>
<sequence>MDTAELIDALDREGRLMADAAEQAGPDAQVPTCPEWRVRDLLAHTGMVHRWVTRTLTEGMTEPARPQPGQEPGDADLTPWFREGHGALVKAVTEADPEGRYFTFLPTSRTPLAFWARRQAHETAIHRVDAESARGKGLSPVTPAFAADGLDELLTGFHTLERSRVRTEAPRTLRLRATDAEAVWTVRLSDDVPRVEPGDAGDAGDADCELSGSAEELYLALWNRLPITELRTTGDASLAELWRERSAI</sequence>
<dbReference type="GO" id="GO:0016853">
    <property type="term" value="F:isomerase activity"/>
    <property type="evidence" value="ECO:0007669"/>
    <property type="project" value="UniProtKB-KW"/>
</dbReference>
<dbReference type="EMBL" id="JAVRFD010000003">
    <property type="protein sequence ID" value="MDT0542792.1"/>
    <property type="molecule type" value="Genomic_DNA"/>
</dbReference>
<dbReference type="InterPro" id="IPR010872">
    <property type="entry name" value="MDMPI_C-term_domain"/>
</dbReference>
<evidence type="ECO:0000259" key="1">
    <source>
        <dbReference type="Pfam" id="PF07398"/>
    </source>
</evidence>
<comment type="caution">
    <text evidence="3">The sequence shown here is derived from an EMBL/GenBank/DDBJ whole genome shotgun (WGS) entry which is preliminary data.</text>
</comment>
<dbReference type="PANTHER" id="PTHR40758:SF1">
    <property type="entry name" value="CONSERVED PROTEIN"/>
    <property type="match status" value="1"/>
</dbReference>
<name>A0ABU2XBN3_9ACTN</name>
<dbReference type="Proteomes" id="UP001180754">
    <property type="component" value="Unassembled WGS sequence"/>
</dbReference>
<feature type="domain" description="Mycothiol-dependent maleylpyruvate isomerase metal-binding" evidence="2">
    <location>
        <begin position="9"/>
        <end position="130"/>
    </location>
</feature>
<accession>A0ABU2XBN3</accession>
<dbReference type="SUPFAM" id="SSF109854">
    <property type="entry name" value="DinB/YfiT-like putative metalloenzymes"/>
    <property type="match status" value="1"/>
</dbReference>
<dbReference type="Pfam" id="PF11716">
    <property type="entry name" value="MDMPI_N"/>
    <property type="match status" value="1"/>
</dbReference>
<evidence type="ECO:0000313" key="4">
    <source>
        <dbReference type="Proteomes" id="UP001180754"/>
    </source>
</evidence>
<dbReference type="Pfam" id="PF07398">
    <property type="entry name" value="MDMPI_C"/>
    <property type="match status" value="1"/>
</dbReference>
<evidence type="ECO:0000259" key="2">
    <source>
        <dbReference type="Pfam" id="PF11716"/>
    </source>
</evidence>
<feature type="domain" description="MDMPI C-terminal" evidence="1">
    <location>
        <begin position="145"/>
        <end position="240"/>
    </location>
</feature>
<dbReference type="RefSeq" id="WP_311723146.1">
    <property type="nucleotide sequence ID" value="NZ_JAVRFD010000003.1"/>
</dbReference>
<dbReference type="InterPro" id="IPR024344">
    <property type="entry name" value="MDMPI_metal-binding"/>
</dbReference>